<dbReference type="RefSeq" id="WP_116342994.1">
    <property type="nucleotide sequence ID" value="NZ_OFSP01000078.1"/>
</dbReference>
<dbReference type="GO" id="GO:0005737">
    <property type="term" value="C:cytoplasm"/>
    <property type="evidence" value="ECO:0007669"/>
    <property type="project" value="TreeGrafter"/>
</dbReference>
<dbReference type="Pfam" id="PF01266">
    <property type="entry name" value="DAO"/>
    <property type="match status" value="1"/>
</dbReference>
<evidence type="ECO:0000259" key="2">
    <source>
        <dbReference type="Pfam" id="PF01266"/>
    </source>
</evidence>
<dbReference type="InterPro" id="IPR006076">
    <property type="entry name" value="FAD-dep_OxRdtase"/>
</dbReference>
<feature type="domain" description="FAD dependent oxidoreductase" evidence="2">
    <location>
        <begin position="8"/>
        <end position="397"/>
    </location>
</feature>
<gene>
    <name evidence="3" type="ORF">CBM2589_U10194</name>
</gene>
<sequence length="419" mass="45371">MNSSTHEVVVIGGGIVGLSCAYYARKRGFSVTVVDPEDDRAKASYGNAGVLAACEYLPVGTPQLIRAIPKMLVSRDSPLALRWRYLPTLAPWLLRFIASSTPGRVEQNALALRSLLQLSIAEHKSLASNVDANSLLREVGWVKACETEQEYQKLQAERDQLQSLGVRMAALSSSDIDELAPCLKGIFARGTMFSDCMQIRNPGAYLERIILACTTAGVKFIHGTVRDFLFSGQLAAAALTQGRVIHGGTFVVAAGAWSKHLAKKLGENVYLDTERGYHAMLKVGDADLLKAPVLWHEKSVVLSQQTHGVRITSSAEFAGLEAPPRYDLLDRTVNAIRDAAPALAVPIASRWLGFRPSTPDSLPVLGRTSIRPNCFLAFGHGHLGLTLGPITGKLLAQSIAGDRPSVDLKPFSASRFNRF</sequence>
<dbReference type="Proteomes" id="UP000256297">
    <property type="component" value="Unassembled WGS sequence"/>
</dbReference>
<dbReference type="EC" id="1.4.99.6" evidence="3"/>
<comment type="caution">
    <text evidence="3">The sequence shown here is derived from an EMBL/GenBank/DDBJ whole genome shotgun (WGS) entry which is preliminary data.</text>
</comment>
<organism evidence="3 4">
    <name type="scientific">Cupriavidus taiwanensis</name>
    <dbReference type="NCBI Taxonomy" id="164546"/>
    <lineage>
        <taxon>Bacteria</taxon>
        <taxon>Pseudomonadati</taxon>
        <taxon>Pseudomonadota</taxon>
        <taxon>Betaproteobacteria</taxon>
        <taxon>Burkholderiales</taxon>
        <taxon>Burkholderiaceae</taxon>
        <taxon>Cupriavidus</taxon>
    </lineage>
</organism>
<protein>
    <submittedName>
        <fullName evidence="3">D-amino acid dehydrogenase small subunit</fullName>
        <ecNumber evidence="3">1.4.99.6</ecNumber>
    </submittedName>
</protein>
<proteinExistence type="predicted"/>
<name>A0A375CQK0_9BURK</name>
<reference evidence="4" key="1">
    <citation type="submission" date="2018-01" db="EMBL/GenBank/DDBJ databases">
        <authorList>
            <person name="Gaut B.S."/>
            <person name="Morton B.R."/>
            <person name="Clegg M.T."/>
            <person name="Duvall M.R."/>
        </authorList>
    </citation>
    <scope>NUCLEOTIDE SEQUENCE [LARGE SCALE GENOMIC DNA]</scope>
</reference>
<dbReference type="InterPro" id="IPR036188">
    <property type="entry name" value="FAD/NAD-bd_sf"/>
</dbReference>
<dbReference type="Gene3D" id="3.30.9.10">
    <property type="entry name" value="D-Amino Acid Oxidase, subunit A, domain 2"/>
    <property type="match status" value="1"/>
</dbReference>
<dbReference type="PANTHER" id="PTHR13847">
    <property type="entry name" value="SARCOSINE DEHYDROGENASE-RELATED"/>
    <property type="match status" value="1"/>
</dbReference>
<dbReference type="GO" id="GO:0016491">
    <property type="term" value="F:oxidoreductase activity"/>
    <property type="evidence" value="ECO:0007669"/>
    <property type="project" value="UniProtKB-KW"/>
</dbReference>
<evidence type="ECO:0000313" key="3">
    <source>
        <dbReference type="EMBL" id="SOY77692.1"/>
    </source>
</evidence>
<keyword evidence="1 3" id="KW-0560">Oxidoreductase</keyword>
<evidence type="ECO:0000256" key="1">
    <source>
        <dbReference type="ARBA" id="ARBA00023002"/>
    </source>
</evidence>
<dbReference type="EMBL" id="OFSP01000078">
    <property type="protein sequence ID" value="SOY77692.1"/>
    <property type="molecule type" value="Genomic_DNA"/>
</dbReference>
<accession>A0A375CQK0</accession>
<dbReference type="PANTHER" id="PTHR13847:SF289">
    <property type="entry name" value="GLYCINE OXIDASE"/>
    <property type="match status" value="1"/>
</dbReference>
<dbReference type="SUPFAM" id="SSF54373">
    <property type="entry name" value="FAD-linked reductases, C-terminal domain"/>
    <property type="match status" value="1"/>
</dbReference>
<evidence type="ECO:0000313" key="4">
    <source>
        <dbReference type="Proteomes" id="UP000256297"/>
    </source>
</evidence>
<dbReference type="Gene3D" id="3.50.50.60">
    <property type="entry name" value="FAD/NAD(P)-binding domain"/>
    <property type="match status" value="2"/>
</dbReference>
<dbReference type="AlphaFoldDB" id="A0A375CQK0"/>
<dbReference type="SUPFAM" id="SSF51905">
    <property type="entry name" value="FAD/NAD(P)-binding domain"/>
    <property type="match status" value="1"/>
</dbReference>